<reference evidence="1 3" key="1">
    <citation type="journal article" date="2018" name="Plant J.">
        <title>Genome sequences of Chlorella sorokiniana UTEX 1602 and Micractinium conductrix SAG 241.80: implications to maltose excretion by a green alga.</title>
        <authorList>
            <person name="Arriola M.B."/>
            <person name="Velmurugan N."/>
            <person name="Zhang Y."/>
            <person name="Plunkett M.H."/>
            <person name="Hondzo H."/>
            <person name="Barney B.M."/>
        </authorList>
    </citation>
    <scope>NUCLEOTIDE SEQUENCE [LARGE SCALE GENOMIC DNA]</scope>
    <source>
        <strain evidence="1 3">SAG 241.80</strain>
    </source>
</reference>
<gene>
    <name evidence="1" type="ORF">C2E20_6531</name>
    <name evidence="2" type="ORF">C2E20_6534</name>
</gene>
<dbReference type="Proteomes" id="UP000239649">
    <property type="component" value="Unassembled WGS sequence"/>
</dbReference>
<keyword evidence="3" id="KW-1185">Reference proteome</keyword>
<dbReference type="EMBL" id="LHPF02000022">
    <property type="protein sequence ID" value="PSC70003.1"/>
    <property type="molecule type" value="Genomic_DNA"/>
</dbReference>
<dbReference type="GO" id="GO:0006487">
    <property type="term" value="P:protein N-linked glycosylation"/>
    <property type="evidence" value="ECO:0007669"/>
    <property type="project" value="TreeGrafter"/>
</dbReference>
<comment type="caution">
    <text evidence="1">The sequence shown here is derived from an EMBL/GenBank/DDBJ whole genome shotgun (WGS) entry which is preliminary data.</text>
</comment>
<organism evidence="1 3">
    <name type="scientific">Micractinium conductrix</name>
    <dbReference type="NCBI Taxonomy" id="554055"/>
    <lineage>
        <taxon>Eukaryota</taxon>
        <taxon>Viridiplantae</taxon>
        <taxon>Chlorophyta</taxon>
        <taxon>core chlorophytes</taxon>
        <taxon>Trebouxiophyceae</taxon>
        <taxon>Chlorellales</taxon>
        <taxon>Chlorellaceae</taxon>
        <taxon>Chlorella clade</taxon>
        <taxon>Micractinium</taxon>
    </lineage>
</organism>
<reference evidence="1" key="2">
    <citation type="submission" date="2018-02" db="EMBL/GenBank/DDBJ databases">
        <authorList>
            <person name="Cohen D.B."/>
            <person name="Kent A.D."/>
        </authorList>
    </citation>
    <scope>NUCLEOTIDE SEQUENCE</scope>
    <source>
        <strain evidence="1">SAG 241.80</strain>
    </source>
</reference>
<dbReference type="AlphaFoldDB" id="A0A2P6V7E5"/>
<dbReference type="PANTHER" id="PTHR13132:SF29">
    <property type="entry name" value="ALPHA-(1,6)-FUCOSYLTRANSFERASE"/>
    <property type="match status" value="1"/>
</dbReference>
<dbReference type="GO" id="GO:0046921">
    <property type="term" value="F:alpha-(1-&gt;6)-fucosyltransferase activity"/>
    <property type="evidence" value="ECO:0007669"/>
    <property type="project" value="TreeGrafter"/>
</dbReference>
<protein>
    <submittedName>
        <fullName evidence="1">Proteophosphoglycan ppg4</fullName>
    </submittedName>
</protein>
<sequence length="341" mass="38616">MSQLYYAVLTGRALQLASVANLPDWAVAFDSPHINWTAPPFPDAVLEPLLLPYNQSSGTLGAHNYSASSGVDTARYWPINHFSRVPLDPTIDEFFWDTDLTTQPEGHADVPYVMFASNRGRTYRLWENRYHRTVLRQWGMRASDAFRCGFHFLLRPNQATQAAMAAMAARMSQTETLKIGIHIRVGDGVFKGGAKDPSLQDYQHFFDCAQQIEDERRAPKESVIWYLISDSPALRRQALEKWPRKVLTDTDAEPVHVDCQRFPQRGCGSIDAAFRTAVAELMTFSSADYHVVTHDSGFGMLGAWLSEGERHIYSVRRGVHRNCGRWNYDPLDKMATTWAGI</sequence>
<name>A0A2P6V7E5_9CHLO</name>
<dbReference type="EMBL" id="LHPF02000022">
    <property type="protein sequence ID" value="PSC70131.1"/>
    <property type="molecule type" value="Genomic_DNA"/>
</dbReference>
<evidence type="ECO:0000313" key="2">
    <source>
        <dbReference type="EMBL" id="PSC70131.1"/>
    </source>
</evidence>
<proteinExistence type="predicted"/>
<dbReference type="Gene3D" id="3.40.50.11350">
    <property type="match status" value="1"/>
</dbReference>
<accession>A0A2P6V7E5</accession>
<dbReference type="PANTHER" id="PTHR13132">
    <property type="entry name" value="ALPHA- 1,6 -FUCOSYLTRANSFERASE"/>
    <property type="match status" value="1"/>
</dbReference>
<evidence type="ECO:0000313" key="3">
    <source>
        <dbReference type="Proteomes" id="UP000239649"/>
    </source>
</evidence>
<dbReference type="OrthoDB" id="510215at2759"/>
<evidence type="ECO:0000313" key="1">
    <source>
        <dbReference type="EMBL" id="PSC70003.1"/>
    </source>
</evidence>